<name>A0A699GTX7_TANCI</name>
<comment type="caution">
    <text evidence="1">The sequence shown here is derived from an EMBL/GenBank/DDBJ whole genome shotgun (WGS) entry which is preliminary data.</text>
</comment>
<accession>A0A699GTX7</accession>
<reference evidence="1" key="1">
    <citation type="journal article" date="2019" name="Sci. Rep.">
        <title>Draft genome of Tanacetum cinerariifolium, the natural source of mosquito coil.</title>
        <authorList>
            <person name="Yamashiro T."/>
            <person name="Shiraishi A."/>
            <person name="Satake H."/>
            <person name="Nakayama K."/>
        </authorList>
    </citation>
    <scope>NUCLEOTIDE SEQUENCE</scope>
</reference>
<dbReference type="EMBL" id="BKCJ010049372">
    <property type="protein sequence ID" value="GEW21288.1"/>
    <property type="molecule type" value="Genomic_DNA"/>
</dbReference>
<dbReference type="AlphaFoldDB" id="A0A699GTX7"/>
<evidence type="ECO:0000313" key="1">
    <source>
        <dbReference type="EMBL" id="GEW21288.1"/>
    </source>
</evidence>
<proteinExistence type="predicted"/>
<gene>
    <name evidence="1" type="ORF">Tci_193264</name>
</gene>
<protein>
    <submittedName>
        <fullName evidence="1">Uncharacterized protein</fullName>
    </submittedName>
</protein>
<feature type="non-terminal residue" evidence="1">
    <location>
        <position position="1"/>
    </location>
</feature>
<sequence>LVKGSKKAAEGSFKRAEATSLSFKSQPLLIIRSTKKGEKSFLKSSEQMVLHSDILSDVIQQSLKPLAIFRPFMMYAGKSIGVLINSSKVFDGLSAEDERKTDAKFRSVDRGFIASVVGGGVSVDCCGGGVKDGNDSGMTVEYTGEESVITEIGTVRSVVV</sequence>
<organism evidence="1">
    <name type="scientific">Tanacetum cinerariifolium</name>
    <name type="common">Dalmatian daisy</name>
    <name type="synonym">Chrysanthemum cinerariifolium</name>
    <dbReference type="NCBI Taxonomy" id="118510"/>
    <lineage>
        <taxon>Eukaryota</taxon>
        <taxon>Viridiplantae</taxon>
        <taxon>Streptophyta</taxon>
        <taxon>Embryophyta</taxon>
        <taxon>Tracheophyta</taxon>
        <taxon>Spermatophyta</taxon>
        <taxon>Magnoliopsida</taxon>
        <taxon>eudicotyledons</taxon>
        <taxon>Gunneridae</taxon>
        <taxon>Pentapetalae</taxon>
        <taxon>asterids</taxon>
        <taxon>campanulids</taxon>
        <taxon>Asterales</taxon>
        <taxon>Asteraceae</taxon>
        <taxon>Asteroideae</taxon>
        <taxon>Anthemideae</taxon>
        <taxon>Anthemidinae</taxon>
        <taxon>Tanacetum</taxon>
    </lineage>
</organism>